<dbReference type="PANTHER" id="PTHR43702:SF12">
    <property type="entry name" value="N-ACETYL GLUCOSAMINE TRANSPORTER NAGP"/>
    <property type="match status" value="1"/>
</dbReference>
<feature type="transmembrane region" description="Helical" evidence="6">
    <location>
        <begin position="128"/>
        <end position="149"/>
    </location>
</feature>
<dbReference type="PANTHER" id="PTHR43702">
    <property type="entry name" value="L-FUCOSE-PROTON SYMPORTER"/>
    <property type="match status" value="1"/>
</dbReference>
<evidence type="ECO:0000313" key="8">
    <source>
        <dbReference type="EMBL" id="MDC8784233.1"/>
    </source>
</evidence>
<dbReference type="InterPro" id="IPR050375">
    <property type="entry name" value="MFS_TsgA-like"/>
</dbReference>
<feature type="transmembrane region" description="Helical" evidence="6">
    <location>
        <begin position="72"/>
        <end position="90"/>
    </location>
</feature>
<keyword evidence="9" id="KW-1185">Reference proteome</keyword>
<reference evidence="8 9" key="1">
    <citation type="submission" date="2022-10" db="EMBL/GenBank/DDBJ databases">
        <title>paucibacter sp. hw8 Genome sequencing.</title>
        <authorList>
            <person name="Park S."/>
        </authorList>
    </citation>
    <scope>NUCLEOTIDE SEQUENCE [LARGE SCALE GENOMIC DNA]</scope>
    <source>
        <strain evidence="9">hw8</strain>
    </source>
</reference>
<dbReference type="InterPro" id="IPR011701">
    <property type="entry name" value="MFS"/>
</dbReference>
<dbReference type="Pfam" id="PF07690">
    <property type="entry name" value="MFS_1"/>
    <property type="match status" value="1"/>
</dbReference>
<feature type="transmembrane region" description="Helical" evidence="6">
    <location>
        <begin position="365"/>
        <end position="386"/>
    </location>
</feature>
<feature type="transmembrane region" description="Helical" evidence="6">
    <location>
        <begin position="305"/>
        <end position="326"/>
    </location>
</feature>
<feature type="transmembrane region" description="Helical" evidence="6">
    <location>
        <begin position="169"/>
        <end position="189"/>
    </location>
</feature>
<dbReference type="InterPro" id="IPR036259">
    <property type="entry name" value="MFS_trans_sf"/>
</dbReference>
<name>A0ABT5KMU1_9BURK</name>
<keyword evidence="2" id="KW-1003">Cell membrane</keyword>
<protein>
    <submittedName>
        <fullName evidence="8">MFS transporter</fullName>
    </submittedName>
</protein>
<comment type="subcellular location">
    <subcellularLocation>
        <location evidence="1">Cell inner membrane</location>
        <topology evidence="1">Multi-pass membrane protein</topology>
    </subcellularLocation>
</comment>
<evidence type="ECO:0000256" key="1">
    <source>
        <dbReference type="ARBA" id="ARBA00004429"/>
    </source>
</evidence>
<evidence type="ECO:0000256" key="2">
    <source>
        <dbReference type="ARBA" id="ARBA00022475"/>
    </source>
</evidence>
<evidence type="ECO:0000313" key="9">
    <source>
        <dbReference type="Proteomes" id="UP001219862"/>
    </source>
</evidence>
<comment type="caution">
    <text evidence="8">The sequence shown here is derived from an EMBL/GenBank/DDBJ whole genome shotgun (WGS) entry which is preliminary data.</text>
</comment>
<dbReference type="SUPFAM" id="SSF103473">
    <property type="entry name" value="MFS general substrate transporter"/>
    <property type="match status" value="1"/>
</dbReference>
<evidence type="ECO:0000256" key="5">
    <source>
        <dbReference type="ARBA" id="ARBA00023136"/>
    </source>
</evidence>
<sequence>MNARALTIGYILLIWFVISFVTNLIGPLMPIIIQDFHLSLGLAGFLPFSFFLAYGLVSIPAGTLVEARGPRTTLLAAFGLNLLGSLAIALKPDFVSTMGGLFVIGLGMAMLQVVINPLMRTAGGEAHFAFYSVMGQLVFGFASFVSPLVFEHLMARPGASQETLVWVAFYWAFTILFIALIVGTARLPLPEVELKDEEKAGGLDTYKALIRQRDVRRFFFGIVAYVGTEQTLANWMSQFLSTYHQISPTAEGASAVGAFWGLMSLGCLLGLLLLKLLDAKVVLGLFATLALACVAAALFGPAPLALFAFPASGFALSVMFSIIFSLGLNSVPDNHGALSGILCTGILGGAVVPLLVGLLGDQVGLRPAMTVVFLTLGFILSMAWWAQPLVRNETVRVSELFKRRHATP</sequence>
<feature type="transmembrane region" description="Helical" evidence="6">
    <location>
        <begin position="96"/>
        <end position="116"/>
    </location>
</feature>
<evidence type="ECO:0000256" key="4">
    <source>
        <dbReference type="ARBA" id="ARBA00022989"/>
    </source>
</evidence>
<feature type="transmembrane region" description="Helical" evidence="6">
    <location>
        <begin position="281"/>
        <end position="299"/>
    </location>
</feature>
<feature type="transmembrane region" description="Helical" evidence="6">
    <location>
        <begin position="338"/>
        <end position="359"/>
    </location>
</feature>
<dbReference type="InterPro" id="IPR020846">
    <property type="entry name" value="MFS_dom"/>
</dbReference>
<feature type="transmembrane region" description="Helical" evidence="6">
    <location>
        <begin position="12"/>
        <end position="33"/>
    </location>
</feature>
<feature type="transmembrane region" description="Helical" evidence="6">
    <location>
        <begin position="256"/>
        <end position="274"/>
    </location>
</feature>
<keyword evidence="3 6" id="KW-0812">Transmembrane</keyword>
<dbReference type="RefSeq" id="WP_273595342.1">
    <property type="nucleotide sequence ID" value="NZ_JAQQXS010000002.1"/>
</dbReference>
<evidence type="ECO:0000256" key="6">
    <source>
        <dbReference type="SAM" id="Phobius"/>
    </source>
</evidence>
<feature type="transmembrane region" description="Helical" evidence="6">
    <location>
        <begin position="45"/>
        <end position="65"/>
    </location>
</feature>
<proteinExistence type="predicted"/>
<dbReference type="Gene3D" id="1.20.1250.20">
    <property type="entry name" value="MFS general substrate transporter like domains"/>
    <property type="match status" value="2"/>
</dbReference>
<dbReference type="EMBL" id="JAQQXS010000002">
    <property type="protein sequence ID" value="MDC8784233.1"/>
    <property type="molecule type" value="Genomic_DNA"/>
</dbReference>
<evidence type="ECO:0000259" key="7">
    <source>
        <dbReference type="PROSITE" id="PS50850"/>
    </source>
</evidence>
<accession>A0ABT5KMU1</accession>
<dbReference type="PROSITE" id="PS50850">
    <property type="entry name" value="MFS"/>
    <property type="match status" value="1"/>
</dbReference>
<organism evidence="8 9">
    <name type="scientific">Roseateles koreensis</name>
    <dbReference type="NCBI Taxonomy" id="2987526"/>
    <lineage>
        <taxon>Bacteria</taxon>
        <taxon>Pseudomonadati</taxon>
        <taxon>Pseudomonadota</taxon>
        <taxon>Betaproteobacteria</taxon>
        <taxon>Burkholderiales</taxon>
        <taxon>Sphaerotilaceae</taxon>
        <taxon>Roseateles</taxon>
    </lineage>
</organism>
<gene>
    <name evidence="8" type="ORF">PRZ01_03380</name>
</gene>
<keyword evidence="4 6" id="KW-1133">Transmembrane helix</keyword>
<feature type="domain" description="Major facilitator superfamily (MFS) profile" evidence="7">
    <location>
        <begin position="7"/>
        <end position="395"/>
    </location>
</feature>
<evidence type="ECO:0000256" key="3">
    <source>
        <dbReference type="ARBA" id="ARBA00022692"/>
    </source>
</evidence>
<dbReference type="Proteomes" id="UP001219862">
    <property type="component" value="Unassembled WGS sequence"/>
</dbReference>
<keyword evidence="5 6" id="KW-0472">Membrane</keyword>
<feature type="transmembrane region" description="Helical" evidence="6">
    <location>
        <begin position="218"/>
        <end position="236"/>
    </location>
</feature>